<dbReference type="eggNOG" id="KOG1752">
    <property type="taxonomic scope" value="Eukaryota"/>
</dbReference>
<evidence type="ECO:0000313" key="2">
    <source>
        <dbReference type="Proteomes" id="UP000006310"/>
    </source>
</evidence>
<organism evidence="1 2">
    <name type="scientific">Huiozyma naganishii (strain ATCC MYA-139 / BCRC 22969 / CBS 8797 / KCTC 17520 / NBRC 10181 / NCYC 3082 / Yp74L-3)</name>
    <name type="common">Yeast</name>
    <name type="synonym">Kazachstania naganishii</name>
    <dbReference type="NCBI Taxonomy" id="1071383"/>
    <lineage>
        <taxon>Eukaryota</taxon>
        <taxon>Fungi</taxon>
        <taxon>Dikarya</taxon>
        <taxon>Ascomycota</taxon>
        <taxon>Saccharomycotina</taxon>
        <taxon>Saccharomycetes</taxon>
        <taxon>Saccharomycetales</taxon>
        <taxon>Saccharomycetaceae</taxon>
        <taxon>Huiozyma</taxon>
    </lineage>
</organism>
<sequence length="278" mass="30519">MGKQLKVASVGNRGRRILSSALVLAGVAVFLLCTWNDYAEDIFSGEQHAGQEHASAHIAQVTELYSDARTATTTLYASTTVSAKTTSTITAAAVVDSKEAQLNSQKVDQEISAVRKEIDAQTQPTARGDRRKKKKVLATELLADDAPWDPLSTFTEVMNMSPVVLFIKSSERNSLADHVRKVLSTEYEISPGAAVVDLDKHRYGEELQNYIETQKLPGGSSQQLPYLFVNRVPVIGAGEIDSVAEFKRLHSTGALLDRFKQLAERKVLFEKIELPSNN</sequence>
<gene>
    <name evidence="1" type="primary">KNAG0G02580</name>
    <name evidence="1" type="ordered locus">KNAG_0G02580</name>
</gene>
<dbReference type="KEGG" id="kng:KNAG_0G02580"/>
<dbReference type="RefSeq" id="XP_022465560.1">
    <property type="nucleotide sequence ID" value="XM_022609134.1"/>
</dbReference>
<dbReference type="OMA" id="IEPHSKG"/>
<keyword evidence="2" id="KW-1185">Reference proteome</keyword>
<dbReference type="AlphaFoldDB" id="J7S828"/>
<dbReference type="EMBL" id="HE978320">
    <property type="protein sequence ID" value="CCK71314.1"/>
    <property type="molecule type" value="Genomic_DNA"/>
</dbReference>
<dbReference type="STRING" id="1071383.J7S828"/>
<dbReference type="Gene3D" id="3.40.30.10">
    <property type="entry name" value="Glutaredoxin"/>
    <property type="match status" value="1"/>
</dbReference>
<reference evidence="1 2" key="1">
    <citation type="journal article" date="2011" name="Proc. Natl. Acad. Sci. U.S.A.">
        <title>Evolutionary erosion of yeast sex chromosomes by mating-type switching accidents.</title>
        <authorList>
            <person name="Gordon J.L."/>
            <person name="Armisen D."/>
            <person name="Proux-Wera E."/>
            <person name="Oheigeartaigh S.S."/>
            <person name="Byrne K.P."/>
            <person name="Wolfe K.H."/>
        </authorList>
    </citation>
    <scope>NUCLEOTIDE SEQUENCE [LARGE SCALE GENOMIC DNA]</scope>
    <source>
        <strain evidence="2">ATCC MYA-139 / BCRC 22969 / CBS 8797 / CCRC 22969 / KCTC 17520 / NBRC 10181 / NCYC 3082</strain>
    </source>
</reference>
<protein>
    <submittedName>
        <fullName evidence="1">Uncharacterized protein</fullName>
    </submittedName>
</protein>
<proteinExistence type="predicted"/>
<evidence type="ECO:0000313" key="1">
    <source>
        <dbReference type="EMBL" id="CCK71314.1"/>
    </source>
</evidence>
<dbReference type="GeneID" id="34527038"/>
<dbReference type="HOGENOM" id="CLU_066481_0_0_1"/>
<accession>J7S828</accession>
<dbReference type="Proteomes" id="UP000006310">
    <property type="component" value="Chromosome 7"/>
</dbReference>
<dbReference type="PROSITE" id="PS51354">
    <property type="entry name" value="GLUTAREDOXIN_2"/>
    <property type="match status" value="1"/>
</dbReference>
<dbReference type="OrthoDB" id="4035655at2759"/>
<reference evidence="2" key="2">
    <citation type="submission" date="2012-08" db="EMBL/GenBank/DDBJ databases">
        <title>Genome sequence of Kazachstania naganishii.</title>
        <authorList>
            <person name="Gordon J.L."/>
            <person name="Armisen D."/>
            <person name="Proux-Wera E."/>
            <person name="OhEigeartaigh S.S."/>
            <person name="Byrne K.P."/>
            <person name="Wolfe K.H."/>
        </authorList>
    </citation>
    <scope>NUCLEOTIDE SEQUENCE [LARGE SCALE GENOMIC DNA]</scope>
    <source>
        <strain evidence="2">ATCC MYA-139 / BCRC 22969 / CBS 8797 / CCRC 22969 / KCTC 17520 / NBRC 10181 / NCYC 3082</strain>
    </source>
</reference>
<name>J7S828_HUIN7</name>